<dbReference type="Proteomes" id="UP000825935">
    <property type="component" value="Chromosome 15"/>
</dbReference>
<dbReference type="AlphaFoldDB" id="A0A8T2T0U8"/>
<evidence type="ECO:0000313" key="2">
    <source>
        <dbReference type="Proteomes" id="UP000825935"/>
    </source>
</evidence>
<comment type="caution">
    <text evidence="1">The sequence shown here is derived from an EMBL/GenBank/DDBJ whole genome shotgun (WGS) entry which is preliminary data.</text>
</comment>
<dbReference type="PANTHER" id="PTHR47661:SF2">
    <property type="entry name" value="PHOSPHOGLUCAN PHOSPHATASE LSF1, CHLOROPLASTIC"/>
    <property type="match status" value="1"/>
</dbReference>
<organism evidence="1 2">
    <name type="scientific">Ceratopteris richardii</name>
    <name type="common">Triangle waterfern</name>
    <dbReference type="NCBI Taxonomy" id="49495"/>
    <lineage>
        <taxon>Eukaryota</taxon>
        <taxon>Viridiplantae</taxon>
        <taxon>Streptophyta</taxon>
        <taxon>Embryophyta</taxon>
        <taxon>Tracheophyta</taxon>
        <taxon>Polypodiopsida</taxon>
        <taxon>Polypodiidae</taxon>
        <taxon>Polypodiales</taxon>
        <taxon>Pteridineae</taxon>
        <taxon>Pteridaceae</taxon>
        <taxon>Parkerioideae</taxon>
        <taxon>Ceratopteris</taxon>
    </lineage>
</organism>
<dbReference type="OrthoDB" id="1932985at2759"/>
<gene>
    <name evidence="1" type="ORF">KP509_15G008200</name>
</gene>
<accession>A0A8T2T0U8</accession>
<dbReference type="SUPFAM" id="SSF50156">
    <property type="entry name" value="PDZ domain-like"/>
    <property type="match status" value="1"/>
</dbReference>
<evidence type="ECO:0000313" key="1">
    <source>
        <dbReference type="EMBL" id="KAH7404045.1"/>
    </source>
</evidence>
<dbReference type="EMBL" id="CM035420">
    <property type="protein sequence ID" value="KAH7404045.1"/>
    <property type="molecule type" value="Genomic_DNA"/>
</dbReference>
<reference evidence="1" key="1">
    <citation type="submission" date="2021-08" db="EMBL/GenBank/DDBJ databases">
        <title>WGS assembly of Ceratopteris richardii.</title>
        <authorList>
            <person name="Marchant D.B."/>
            <person name="Chen G."/>
            <person name="Jenkins J."/>
            <person name="Shu S."/>
            <person name="Leebens-Mack J."/>
            <person name="Grimwood J."/>
            <person name="Schmutz J."/>
            <person name="Soltis P."/>
            <person name="Soltis D."/>
            <person name="Chen Z.-H."/>
        </authorList>
    </citation>
    <scope>NUCLEOTIDE SEQUENCE</scope>
    <source>
        <strain evidence="1">Whitten #5841</strain>
        <tissue evidence="1">Leaf</tissue>
    </source>
</reference>
<protein>
    <recommendedName>
        <fullName evidence="3">PDZ domain-containing protein</fullName>
    </recommendedName>
</protein>
<keyword evidence="2" id="KW-1185">Reference proteome</keyword>
<evidence type="ECO:0008006" key="3">
    <source>
        <dbReference type="Google" id="ProtNLM"/>
    </source>
</evidence>
<proteinExistence type="predicted"/>
<dbReference type="InterPro" id="IPR036034">
    <property type="entry name" value="PDZ_sf"/>
</dbReference>
<sequence length="57" mass="6075">MLTLEKPLGIRFAQTVDGIIYVEALAKNGNVDNSGRIMVGDILEKTSVVFGDAMCGC</sequence>
<dbReference type="PANTHER" id="PTHR47661">
    <property type="entry name" value="PHOSPHOGLUCAN PHOSPHATASE LSF1, CHLOROPLASTIC"/>
    <property type="match status" value="1"/>
</dbReference>
<name>A0A8T2T0U8_CERRI</name>